<dbReference type="Proteomes" id="UP000241118">
    <property type="component" value="Unassembled WGS sequence"/>
</dbReference>
<organism evidence="4 5">
    <name type="scientific">Saccharothrix carnea</name>
    <dbReference type="NCBI Taxonomy" id="1280637"/>
    <lineage>
        <taxon>Bacteria</taxon>
        <taxon>Bacillati</taxon>
        <taxon>Actinomycetota</taxon>
        <taxon>Actinomycetes</taxon>
        <taxon>Pseudonocardiales</taxon>
        <taxon>Pseudonocardiaceae</taxon>
        <taxon>Saccharothrix</taxon>
    </lineage>
</organism>
<dbReference type="Gene3D" id="2.60.40.10">
    <property type="entry name" value="Immunoglobulins"/>
    <property type="match status" value="1"/>
</dbReference>
<proteinExistence type="predicted"/>
<dbReference type="RefSeq" id="WP_146173874.1">
    <property type="nucleotide sequence ID" value="NZ_PYAX01000005.1"/>
</dbReference>
<gene>
    <name evidence="4" type="ORF">B0I31_105517</name>
</gene>
<dbReference type="InterPro" id="IPR036116">
    <property type="entry name" value="FN3_sf"/>
</dbReference>
<feature type="domain" description="Fibronectin type-III" evidence="3">
    <location>
        <begin position="52"/>
        <end position="124"/>
    </location>
</feature>
<sequence length="587" mass="62599">MERRRLIAALGGLVLLGAAVVVLRNESAPPPPQAFERFLDEKVEYVPDTQRLTAPTDLRLTGLDRTSLRASWTATDGIGHGGFEVRWNGRTRLVRGTETELTDLDANADVQVEVRALDAMGNRSDPATARAVPRLAYDDTWLDGLVSPLDVFDGPEALNPRRWRVFDRGNTDCLCLRSLNGKRLEIDCDRVDLQSNVPLRFGVPAPDGAIARVSLTTDGPVGAQPEDSSVLIALLPEPVHDVGHLEEPFPPGAVVLRITPFGTQFVLGGVTSPTELGGTYPPPTSGVRHRWELRLIPGAVVALRDGVKVAMAEVELPWTSARARLVFRNARGTHLDTFGIGGVPGTPAPGSVAPLGPSANDNGLVSLGNVANSQLAGASSVRVVASVVAERTAPITVELGTRSAPAVFMPPDRGLDRSSPSVVYADFPLPAPDSNPKVALRSDGGLTAYSAHLVIADSQDARHRLPRLVNRALPDPLVSRPAVSVVHEAADDSGTPRLPSGGKLRLAVELADSRARDVAAVKGVEVDLDGERIVVLPTNGSAGGRHEFLIDLAGLPGGRHRLDVRVLPVDERLVVQSYEQPFEIRPL</sequence>
<evidence type="ECO:0000259" key="3">
    <source>
        <dbReference type="SMART" id="SM00060"/>
    </source>
</evidence>
<evidence type="ECO:0000313" key="4">
    <source>
        <dbReference type="EMBL" id="PSL55551.1"/>
    </source>
</evidence>
<dbReference type="Pfam" id="PF00041">
    <property type="entry name" value="fn3"/>
    <property type="match status" value="1"/>
</dbReference>
<dbReference type="GO" id="GO:0016798">
    <property type="term" value="F:hydrolase activity, acting on glycosyl bonds"/>
    <property type="evidence" value="ECO:0007669"/>
    <property type="project" value="UniProtKB-KW"/>
</dbReference>
<dbReference type="InterPro" id="IPR003961">
    <property type="entry name" value="FN3_dom"/>
</dbReference>
<protein>
    <recommendedName>
        <fullName evidence="3">Fibronectin type-III domain-containing protein</fullName>
    </recommendedName>
</protein>
<dbReference type="GO" id="GO:0000272">
    <property type="term" value="P:polysaccharide catabolic process"/>
    <property type="evidence" value="ECO:0007669"/>
    <property type="project" value="UniProtKB-KW"/>
</dbReference>
<dbReference type="CDD" id="cd00063">
    <property type="entry name" value="FN3"/>
    <property type="match status" value="1"/>
</dbReference>
<dbReference type="OrthoDB" id="3687762at2"/>
<evidence type="ECO:0000256" key="1">
    <source>
        <dbReference type="ARBA" id="ARBA00023295"/>
    </source>
</evidence>
<dbReference type="SUPFAM" id="SSF49265">
    <property type="entry name" value="Fibronectin type III"/>
    <property type="match status" value="1"/>
</dbReference>
<reference evidence="4 5" key="1">
    <citation type="submission" date="2018-03" db="EMBL/GenBank/DDBJ databases">
        <title>Genomic Encyclopedia of Type Strains, Phase III (KMG-III): the genomes of soil and plant-associated and newly described type strains.</title>
        <authorList>
            <person name="Whitman W."/>
        </authorList>
    </citation>
    <scope>NUCLEOTIDE SEQUENCE [LARGE SCALE GENOMIC DNA]</scope>
    <source>
        <strain evidence="4 5">CGMCC 4.7097</strain>
    </source>
</reference>
<keyword evidence="5" id="KW-1185">Reference proteome</keyword>
<dbReference type="SMART" id="SM00060">
    <property type="entry name" value="FN3"/>
    <property type="match status" value="1"/>
</dbReference>
<dbReference type="InterPro" id="IPR013783">
    <property type="entry name" value="Ig-like_fold"/>
</dbReference>
<keyword evidence="2" id="KW-0624">Polysaccharide degradation</keyword>
<keyword evidence="2" id="KW-0119">Carbohydrate metabolism</keyword>
<keyword evidence="1" id="KW-0378">Hydrolase</keyword>
<evidence type="ECO:0000256" key="2">
    <source>
        <dbReference type="ARBA" id="ARBA00023326"/>
    </source>
</evidence>
<evidence type="ECO:0000313" key="5">
    <source>
        <dbReference type="Proteomes" id="UP000241118"/>
    </source>
</evidence>
<dbReference type="EMBL" id="PYAX01000005">
    <property type="protein sequence ID" value="PSL55551.1"/>
    <property type="molecule type" value="Genomic_DNA"/>
</dbReference>
<accession>A0A2P8IAQ4</accession>
<comment type="caution">
    <text evidence="4">The sequence shown here is derived from an EMBL/GenBank/DDBJ whole genome shotgun (WGS) entry which is preliminary data.</text>
</comment>
<name>A0A2P8IAQ4_SACCR</name>
<keyword evidence="1" id="KW-0326">Glycosidase</keyword>
<dbReference type="AlphaFoldDB" id="A0A2P8IAQ4"/>